<comment type="caution">
    <text evidence="2">The sequence shown here is derived from an EMBL/GenBank/DDBJ whole genome shotgun (WGS) entry which is preliminary data.</text>
</comment>
<accession>A0A438CXC5</accession>
<dbReference type="PANTHER" id="PTHR31973">
    <property type="entry name" value="POLYPROTEIN, PUTATIVE-RELATED"/>
    <property type="match status" value="1"/>
</dbReference>
<organism evidence="2 3">
    <name type="scientific">Vitis vinifera</name>
    <name type="common">Grape</name>
    <dbReference type="NCBI Taxonomy" id="29760"/>
    <lineage>
        <taxon>Eukaryota</taxon>
        <taxon>Viridiplantae</taxon>
        <taxon>Streptophyta</taxon>
        <taxon>Embryophyta</taxon>
        <taxon>Tracheophyta</taxon>
        <taxon>Spermatophyta</taxon>
        <taxon>Magnoliopsida</taxon>
        <taxon>eudicotyledons</taxon>
        <taxon>Gunneridae</taxon>
        <taxon>Pentapetalae</taxon>
        <taxon>rosids</taxon>
        <taxon>Vitales</taxon>
        <taxon>Vitaceae</taxon>
        <taxon>Viteae</taxon>
        <taxon>Vitis</taxon>
    </lineage>
</organism>
<evidence type="ECO:0000313" key="2">
    <source>
        <dbReference type="EMBL" id="RVW27831.1"/>
    </source>
</evidence>
<dbReference type="Pfam" id="PF10551">
    <property type="entry name" value="MULE"/>
    <property type="match status" value="1"/>
</dbReference>
<reference evidence="2 3" key="1">
    <citation type="journal article" date="2018" name="PLoS Genet.">
        <title>Population sequencing reveals clonal diversity and ancestral inbreeding in the grapevine cultivar Chardonnay.</title>
        <authorList>
            <person name="Roach M.J."/>
            <person name="Johnson D.L."/>
            <person name="Bohlmann J."/>
            <person name="van Vuuren H.J."/>
            <person name="Jones S.J."/>
            <person name="Pretorius I.S."/>
            <person name="Schmidt S.A."/>
            <person name="Borneman A.R."/>
        </authorList>
    </citation>
    <scope>NUCLEOTIDE SEQUENCE [LARGE SCALE GENOMIC DNA]</scope>
    <source>
        <strain evidence="3">cv. Chardonnay</strain>
        <tissue evidence="2">Leaf</tissue>
    </source>
</reference>
<sequence length="583" mass="65843">MEDDIFCYIHEGGEVVKSVDGSVQYKGGRTESIVVSGNITHAELVSKVCGELNIDPNLIKLEFTVKFDPSCLLPLHDETAVVKMFRFNDMFCHVYFFPRIEVGEGLIAQTSGLTPIVASNSTQVISSHADPPTEINTHSPTIESFGFSQRCAESNVVQLESRRFENAIMGSGQTFPNASEFHDAVHTFRNGHNHSLEDVSSSQPLIRSNHASLVIDDVIRSTLNYQPSQILSIQGFALGCQLVIAIDSSHMSGPYRGALFSATAYDANDSMFPLAFGVMSSENYEDGSWFLQNLKKVVAEKEVVIISDRHLTLLRSVPEVFGLENHAYCYRHLKKNFSTFVSKQITKGNKGKENALQFLDSIAYAKLEHDYNVSMYELRKYNDALATWVEDNSPEHWAMSKFPKQRWDKMTTNLAESFNAWLRHEIHHSICNFLMEHMAKLGSMLVKHKEQSNNWKGSLGPQIEEKQMFGIPCEHATTVILSIGHNVADFVDECYKFPMQDLIYVGFFSNIETHDMPIVDDHGVVRSITGQVFLSIKPPHAKRPPGRPRKKRIEFQFQDKQTVHCSRCHMSGHNRKTCKNPLS</sequence>
<dbReference type="PANTHER" id="PTHR31973:SF187">
    <property type="entry name" value="MUTATOR TRANSPOSASE MUDRA PROTEIN"/>
    <property type="match status" value="1"/>
</dbReference>
<name>A0A438CXC5_VITVI</name>
<dbReference type="Proteomes" id="UP000288805">
    <property type="component" value="Unassembled WGS sequence"/>
</dbReference>
<evidence type="ECO:0000313" key="3">
    <source>
        <dbReference type="Proteomes" id="UP000288805"/>
    </source>
</evidence>
<proteinExistence type="predicted"/>
<feature type="domain" description="MULE transposase" evidence="1">
    <location>
        <begin position="243"/>
        <end position="336"/>
    </location>
</feature>
<protein>
    <recommendedName>
        <fullName evidence="1">MULE transposase domain-containing protein</fullName>
    </recommendedName>
</protein>
<dbReference type="EMBL" id="QGNW01001936">
    <property type="protein sequence ID" value="RVW27831.1"/>
    <property type="molecule type" value="Genomic_DNA"/>
</dbReference>
<gene>
    <name evidence="2" type="ORF">CK203_116768</name>
</gene>
<dbReference type="InterPro" id="IPR018289">
    <property type="entry name" value="MULE_transposase_dom"/>
</dbReference>
<dbReference type="AlphaFoldDB" id="A0A438CXC5"/>
<evidence type="ECO:0000259" key="1">
    <source>
        <dbReference type="Pfam" id="PF10551"/>
    </source>
</evidence>